<keyword evidence="3" id="KW-1185">Reference proteome</keyword>
<dbReference type="GeneID" id="8245308"/>
<organism evidence="2 3">
    <name type="scientific">Micromonas commoda (strain RCC299 / NOUM17 / CCMP2709)</name>
    <name type="common">Picoplanktonic green alga</name>
    <dbReference type="NCBI Taxonomy" id="296587"/>
    <lineage>
        <taxon>Eukaryota</taxon>
        <taxon>Viridiplantae</taxon>
        <taxon>Chlorophyta</taxon>
        <taxon>Mamiellophyceae</taxon>
        <taxon>Mamiellales</taxon>
        <taxon>Mamiellaceae</taxon>
        <taxon>Micromonas</taxon>
    </lineage>
</organism>
<sequence length="61" mass="6352">MAASTAVTARAFAAASQRAFSRRDSSGCVFRAQISASHPIRAHRAPSTAGSAPPRNPTLRT</sequence>
<reference evidence="2 3" key="1">
    <citation type="journal article" date="2009" name="Science">
        <title>Green evolution and dynamic adaptations revealed by genomes of the marine picoeukaryotes Micromonas.</title>
        <authorList>
            <person name="Worden A.Z."/>
            <person name="Lee J.H."/>
            <person name="Mock T."/>
            <person name="Rouze P."/>
            <person name="Simmons M.P."/>
            <person name="Aerts A.L."/>
            <person name="Allen A.E."/>
            <person name="Cuvelier M.L."/>
            <person name="Derelle E."/>
            <person name="Everett M.V."/>
            <person name="Foulon E."/>
            <person name="Grimwood J."/>
            <person name="Gundlach H."/>
            <person name="Henrissat B."/>
            <person name="Napoli C."/>
            <person name="McDonald S.M."/>
            <person name="Parker M.S."/>
            <person name="Rombauts S."/>
            <person name="Salamov A."/>
            <person name="Von Dassow P."/>
            <person name="Badger J.H."/>
            <person name="Coutinho P.M."/>
            <person name="Demir E."/>
            <person name="Dubchak I."/>
            <person name="Gentemann C."/>
            <person name="Eikrem W."/>
            <person name="Gready J.E."/>
            <person name="John U."/>
            <person name="Lanier W."/>
            <person name="Lindquist E.A."/>
            <person name="Lucas S."/>
            <person name="Mayer K.F."/>
            <person name="Moreau H."/>
            <person name="Not F."/>
            <person name="Otillar R."/>
            <person name="Panaud O."/>
            <person name="Pangilinan J."/>
            <person name="Paulsen I."/>
            <person name="Piegu B."/>
            <person name="Poliakov A."/>
            <person name="Robbens S."/>
            <person name="Schmutz J."/>
            <person name="Toulza E."/>
            <person name="Wyss T."/>
            <person name="Zelensky A."/>
            <person name="Zhou K."/>
            <person name="Armbrust E.V."/>
            <person name="Bhattacharya D."/>
            <person name="Goodenough U.W."/>
            <person name="Van de Peer Y."/>
            <person name="Grigoriev I.V."/>
        </authorList>
    </citation>
    <scope>NUCLEOTIDE SEQUENCE [LARGE SCALE GENOMIC DNA]</scope>
    <source>
        <strain evidence="3">RCC299 / NOUM17</strain>
    </source>
</reference>
<accession>C1EAW5</accession>
<feature type="region of interest" description="Disordered" evidence="1">
    <location>
        <begin position="38"/>
        <end position="61"/>
    </location>
</feature>
<evidence type="ECO:0000256" key="1">
    <source>
        <dbReference type="SAM" id="MobiDB-lite"/>
    </source>
</evidence>
<protein>
    <submittedName>
        <fullName evidence="2">Uncharacterized protein</fullName>
    </submittedName>
</protein>
<dbReference type="AlphaFoldDB" id="C1EAW5"/>
<dbReference type="InParanoid" id="C1EAW5"/>
<dbReference type="EMBL" id="CP001328">
    <property type="protein sequence ID" value="ACO65276.1"/>
    <property type="molecule type" value="Genomic_DNA"/>
</dbReference>
<dbReference type="RefSeq" id="XP_002504018.1">
    <property type="nucleotide sequence ID" value="XM_002503972.1"/>
</dbReference>
<dbReference type="Proteomes" id="UP000002009">
    <property type="component" value="Chromosome 7"/>
</dbReference>
<gene>
    <name evidence="2" type="ORF">MICPUN_60218</name>
</gene>
<evidence type="ECO:0000313" key="3">
    <source>
        <dbReference type="Proteomes" id="UP000002009"/>
    </source>
</evidence>
<name>C1EAW5_MICCC</name>
<proteinExistence type="predicted"/>
<dbReference type="KEGG" id="mis:MICPUN_60218"/>
<evidence type="ECO:0000313" key="2">
    <source>
        <dbReference type="EMBL" id="ACO65276.1"/>
    </source>
</evidence>